<keyword evidence="7" id="KW-0121">Carboxypeptidase</keyword>
<evidence type="ECO:0000256" key="17">
    <source>
        <dbReference type="ARBA" id="ARBA00023180"/>
    </source>
</evidence>
<protein>
    <recommendedName>
        <fullName evidence="5">Carboxypeptidase Q</fullName>
    </recommendedName>
    <alternativeName>
        <fullName evidence="20">Plasma glutamate carboxypeptidase</fullName>
    </alternativeName>
</protein>
<reference evidence="24" key="1">
    <citation type="submission" date="2017-02" db="EMBL/GenBank/DDBJ databases">
        <authorList>
            <person name="Varghese N."/>
            <person name="Submissions S."/>
        </authorList>
    </citation>
    <scope>NUCLEOTIDE SEQUENCE [LARGE SCALE GENOMIC DNA]</scope>
    <source>
        <strain evidence="24">DSM 24091</strain>
    </source>
</reference>
<evidence type="ECO:0000256" key="7">
    <source>
        <dbReference type="ARBA" id="ARBA00022645"/>
    </source>
</evidence>
<comment type="subunit">
    <text evidence="19">Homodimer. The monomeric form is inactive while the homodimer is active.</text>
</comment>
<evidence type="ECO:0000256" key="4">
    <source>
        <dbReference type="ARBA" id="ARBA00004613"/>
    </source>
</evidence>
<dbReference type="GO" id="GO:0006508">
    <property type="term" value="P:proteolysis"/>
    <property type="evidence" value="ECO:0007669"/>
    <property type="project" value="UniProtKB-KW"/>
</dbReference>
<keyword evidence="9" id="KW-0479">Metal-binding</keyword>
<evidence type="ECO:0000256" key="9">
    <source>
        <dbReference type="ARBA" id="ARBA00022723"/>
    </source>
</evidence>
<dbReference type="SUPFAM" id="SSF53187">
    <property type="entry name" value="Zn-dependent exopeptidases"/>
    <property type="match status" value="1"/>
</dbReference>
<evidence type="ECO:0000256" key="5">
    <source>
        <dbReference type="ARBA" id="ARBA00014116"/>
    </source>
</evidence>
<dbReference type="GO" id="GO:0046872">
    <property type="term" value="F:metal ion binding"/>
    <property type="evidence" value="ECO:0007669"/>
    <property type="project" value="UniProtKB-KW"/>
</dbReference>
<dbReference type="GO" id="GO:0005764">
    <property type="term" value="C:lysosome"/>
    <property type="evidence" value="ECO:0007669"/>
    <property type="project" value="UniProtKB-SubCell"/>
</dbReference>
<dbReference type="Proteomes" id="UP000190150">
    <property type="component" value="Unassembled WGS sequence"/>
</dbReference>
<evidence type="ECO:0000256" key="3">
    <source>
        <dbReference type="ARBA" id="ARBA00004555"/>
    </source>
</evidence>
<evidence type="ECO:0000256" key="2">
    <source>
        <dbReference type="ARBA" id="ARBA00004371"/>
    </source>
</evidence>
<feature type="signal peptide" evidence="21">
    <location>
        <begin position="1"/>
        <end position="28"/>
    </location>
</feature>
<evidence type="ECO:0000256" key="12">
    <source>
        <dbReference type="ARBA" id="ARBA00022824"/>
    </source>
</evidence>
<dbReference type="AlphaFoldDB" id="A0A1T5F394"/>
<gene>
    <name evidence="23" type="ORF">SAMN05660841_02972</name>
</gene>
<evidence type="ECO:0000313" key="24">
    <source>
        <dbReference type="Proteomes" id="UP000190150"/>
    </source>
</evidence>
<dbReference type="InterPro" id="IPR039866">
    <property type="entry name" value="CPQ"/>
</dbReference>
<evidence type="ECO:0000256" key="16">
    <source>
        <dbReference type="ARBA" id="ARBA00023145"/>
    </source>
</evidence>
<feature type="domain" description="Peptidase M28" evidence="22">
    <location>
        <begin position="286"/>
        <end position="478"/>
    </location>
</feature>
<evidence type="ECO:0000256" key="10">
    <source>
        <dbReference type="ARBA" id="ARBA00022729"/>
    </source>
</evidence>
<comment type="subcellular location">
    <subcellularLocation>
        <location evidence="1">Endoplasmic reticulum</location>
    </subcellularLocation>
    <subcellularLocation>
        <location evidence="3">Golgi apparatus</location>
    </subcellularLocation>
    <subcellularLocation>
        <location evidence="2">Lysosome</location>
    </subcellularLocation>
    <subcellularLocation>
        <location evidence="4">Secreted</location>
    </subcellularLocation>
</comment>
<evidence type="ECO:0000256" key="19">
    <source>
        <dbReference type="ARBA" id="ARBA00025833"/>
    </source>
</evidence>
<evidence type="ECO:0000256" key="13">
    <source>
        <dbReference type="ARBA" id="ARBA00022833"/>
    </source>
</evidence>
<evidence type="ECO:0000256" key="11">
    <source>
        <dbReference type="ARBA" id="ARBA00022801"/>
    </source>
</evidence>
<evidence type="ECO:0000256" key="1">
    <source>
        <dbReference type="ARBA" id="ARBA00004240"/>
    </source>
</evidence>
<dbReference type="STRING" id="1513896.SAMN05660841_02972"/>
<dbReference type="PANTHER" id="PTHR12053">
    <property type="entry name" value="PROTEASE FAMILY M28 PLASMA GLUTAMATE CARBOXYPEPTIDASE-RELATED"/>
    <property type="match status" value="1"/>
</dbReference>
<evidence type="ECO:0000256" key="6">
    <source>
        <dbReference type="ARBA" id="ARBA00022525"/>
    </source>
</evidence>
<keyword evidence="8" id="KW-0645">Protease</keyword>
<keyword evidence="11" id="KW-0378">Hydrolase</keyword>
<keyword evidence="18" id="KW-0458">Lysosome</keyword>
<dbReference type="Gene3D" id="3.40.630.10">
    <property type="entry name" value="Zn peptidases"/>
    <property type="match status" value="1"/>
</dbReference>
<evidence type="ECO:0000313" key="23">
    <source>
        <dbReference type="EMBL" id="SKB90520.1"/>
    </source>
</evidence>
<keyword evidence="15" id="KW-0482">Metalloprotease</keyword>
<organism evidence="23 24">
    <name type="scientific">Sphingobacterium nematocida</name>
    <dbReference type="NCBI Taxonomy" id="1513896"/>
    <lineage>
        <taxon>Bacteria</taxon>
        <taxon>Pseudomonadati</taxon>
        <taxon>Bacteroidota</taxon>
        <taxon>Sphingobacteriia</taxon>
        <taxon>Sphingobacteriales</taxon>
        <taxon>Sphingobacteriaceae</taxon>
        <taxon>Sphingobacterium</taxon>
    </lineage>
</organism>
<keyword evidence="24" id="KW-1185">Reference proteome</keyword>
<evidence type="ECO:0000256" key="15">
    <source>
        <dbReference type="ARBA" id="ARBA00023049"/>
    </source>
</evidence>
<dbReference type="GO" id="GO:0005576">
    <property type="term" value="C:extracellular region"/>
    <property type="evidence" value="ECO:0007669"/>
    <property type="project" value="UniProtKB-SubCell"/>
</dbReference>
<evidence type="ECO:0000256" key="21">
    <source>
        <dbReference type="SAM" id="SignalP"/>
    </source>
</evidence>
<keyword evidence="13" id="KW-0862">Zinc</keyword>
<evidence type="ECO:0000256" key="20">
    <source>
        <dbReference type="ARBA" id="ARBA00033328"/>
    </source>
</evidence>
<name>A0A1T5F394_9SPHI</name>
<evidence type="ECO:0000256" key="18">
    <source>
        <dbReference type="ARBA" id="ARBA00023228"/>
    </source>
</evidence>
<dbReference type="GO" id="GO:0004180">
    <property type="term" value="F:carboxypeptidase activity"/>
    <property type="evidence" value="ECO:0007669"/>
    <property type="project" value="UniProtKB-KW"/>
</dbReference>
<keyword evidence="10 21" id="KW-0732">Signal</keyword>
<dbReference type="Gene3D" id="3.50.30.30">
    <property type="match status" value="1"/>
</dbReference>
<keyword evidence="17" id="KW-0325">Glycoprotein</keyword>
<dbReference type="PANTHER" id="PTHR12053:SF3">
    <property type="entry name" value="CARBOXYPEPTIDASE Q"/>
    <property type="match status" value="1"/>
</dbReference>
<evidence type="ECO:0000259" key="22">
    <source>
        <dbReference type="Pfam" id="PF04389"/>
    </source>
</evidence>
<evidence type="ECO:0000256" key="14">
    <source>
        <dbReference type="ARBA" id="ARBA00023034"/>
    </source>
</evidence>
<feature type="chain" id="PRO_5013227927" description="Carboxypeptidase Q" evidence="21">
    <location>
        <begin position="29"/>
        <end position="522"/>
    </location>
</feature>
<keyword evidence="14" id="KW-0333">Golgi apparatus</keyword>
<keyword evidence="16" id="KW-0865">Zymogen</keyword>
<dbReference type="EMBL" id="FUZF01000014">
    <property type="protein sequence ID" value="SKB90520.1"/>
    <property type="molecule type" value="Genomic_DNA"/>
</dbReference>
<accession>A0A1T5F394</accession>
<proteinExistence type="predicted"/>
<dbReference type="RefSeq" id="WP_245801054.1">
    <property type="nucleotide sequence ID" value="NZ_FUZF01000014.1"/>
</dbReference>
<keyword evidence="6" id="KW-0964">Secreted</keyword>
<sequence>MRIILSKHSTLKSLGLACTLACSTSVFAQNKDAIVSAIVQEANTNSQLENYAFELVDMIGPRMVGSPQMQQAHDWVVKQYTALGVEARNEVYGEWRSWDRGTSQATMMFPRIKSLEGTQLAFSPMTKGKGVEAEVIAMPVFNSAADFQAWLKTVKGKIVLIGMNPLSGRSDANWKESASAKGYESYQLLKSEQQKKWDLSMTYTENTRRTIPMILETAGAVGVIDSYWTELPGLTRIFDAKSKQIPVFNIALEDYGLLYRMAERGIKPRVLLEGNSKELGTTKTYNSIAEIKGKEKPNEYVVLSAHLDSWDGGTGATDNATGVITMMEAVRILRKVYPENKRTILVGNWGSEEQGLNGSSAFVEDHPEIAKNIQVVWNQDNGTGRIVRIAGSGFERSYEYIGRWLQYLPEDFRREIQTTFPGMPGTGGSDHSSFVQRGIPAFGLSSTSWDYGKLTWHTNRDTYDKIVFDEVKQNAIIVAILTYLACEEPELVSREKIVLPIDKQGKQMEWPTNIKAKRTSGN</sequence>
<dbReference type="GO" id="GO:0070573">
    <property type="term" value="F:metallodipeptidase activity"/>
    <property type="evidence" value="ECO:0007669"/>
    <property type="project" value="InterPro"/>
</dbReference>
<dbReference type="InterPro" id="IPR007484">
    <property type="entry name" value="Peptidase_M28"/>
</dbReference>
<dbReference type="Pfam" id="PF04389">
    <property type="entry name" value="Peptidase_M28"/>
    <property type="match status" value="1"/>
</dbReference>
<evidence type="ECO:0000256" key="8">
    <source>
        <dbReference type="ARBA" id="ARBA00022670"/>
    </source>
</evidence>
<keyword evidence="12" id="KW-0256">Endoplasmic reticulum</keyword>